<keyword evidence="5" id="KW-1185">Reference proteome</keyword>
<proteinExistence type="predicted"/>
<dbReference type="PROSITE" id="PS51272">
    <property type="entry name" value="SLH"/>
    <property type="match status" value="1"/>
</dbReference>
<sequence>MRMRELAAVMAGVSFGMAVLPNMTAFAADNNIDYRRKVVGIAGIMNNTSTGLNDPVTRAEFANMLVKASTYRDFLPTTSSVSVYADVPATAQYASSIRIAAEQNWVTGYLGGLYKPEQSITLQEAARGILALLGYTSEDFGSSLSSARMAKFYALELNENLDRQPNEVLNRSDCINLFYNLLKTDSKTTGKAYATVLGCELNSDGEVNPLGLADTNLKGPKLVTKGSQIGNYVPFNVQEASIFVNGDASSYEALKSYVSSSYVVIYYNQTAKTIWAYIADEDVQSGRCAVRGTVENIYYSSSDVMTPTSITLDDGQEYKLSSSEMQFAFSVYGSIRVGDRVTLICEKSENSNGDATYTVVDYVED</sequence>
<evidence type="ECO:0000256" key="1">
    <source>
        <dbReference type="ARBA" id="ARBA00022737"/>
    </source>
</evidence>
<protein>
    <submittedName>
        <fullName evidence="4">S-layer homology domain-containing protein</fullName>
    </submittedName>
</protein>
<dbReference type="Pfam" id="PF00395">
    <property type="entry name" value="SLH"/>
    <property type="match status" value="1"/>
</dbReference>
<feature type="signal peptide" evidence="2">
    <location>
        <begin position="1"/>
        <end position="27"/>
    </location>
</feature>
<gene>
    <name evidence="4" type="ORF">WMO41_08090</name>
</gene>
<comment type="caution">
    <text evidence="4">The sequence shown here is derived from an EMBL/GenBank/DDBJ whole genome shotgun (WGS) entry which is preliminary data.</text>
</comment>
<dbReference type="RefSeq" id="WP_349229322.1">
    <property type="nucleotide sequence ID" value="NZ_JBBMFJ010000014.1"/>
</dbReference>
<feature type="domain" description="SLH" evidence="3">
    <location>
        <begin position="80"/>
        <end position="143"/>
    </location>
</feature>
<organism evidence="4 5">
    <name type="scientific">Ventrimonas faecis</name>
    <dbReference type="NCBI Taxonomy" id="3133170"/>
    <lineage>
        <taxon>Bacteria</taxon>
        <taxon>Bacillati</taxon>
        <taxon>Bacillota</taxon>
        <taxon>Clostridia</taxon>
        <taxon>Lachnospirales</taxon>
        <taxon>Lachnospiraceae</taxon>
        <taxon>Ventrimonas</taxon>
    </lineage>
</organism>
<keyword evidence="1" id="KW-0677">Repeat</keyword>
<dbReference type="EMBL" id="JBBMFJ010000014">
    <property type="protein sequence ID" value="MEQ2563122.1"/>
    <property type="molecule type" value="Genomic_DNA"/>
</dbReference>
<keyword evidence="2" id="KW-0732">Signal</keyword>
<reference evidence="4 5" key="1">
    <citation type="submission" date="2024-03" db="EMBL/GenBank/DDBJ databases">
        <title>Human intestinal bacterial collection.</title>
        <authorList>
            <person name="Pauvert C."/>
            <person name="Hitch T.C.A."/>
            <person name="Clavel T."/>
        </authorList>
    </citation>
    <scope>NUCLEOTIDE SEQUENCE [LARGE SCALE GENOMIC DNA]</scope>
    <source>
        <strain evidence="4 5">CLA-AP-H27</strain>
    </source>
</reference>
<evidence type="ECO:0000256" key="2">
    <source>
        <dbReference type="SAM" id="SignalP"/>
    </source>
</evidence>
<evidence type="ECO:0000313" key="5">
    <source>
        <dbReference type="Proteomes" id="UP001437460"/>
    </source>
</evidence>
<name>A0ABV1HLB7_9FIRM</name>
<evidence type="ECO:0000313" key="4">
    <source>
        <dbReference type="EMBL" id="MEQ2563122.1"/>
    </source>
</evidence>
<feature type="chain" id="PRO_5045610615" evidence="2">
    <location>
        <begin position="28"/>
        <end position="365"/>
    </location>
</feature>
<evidence type="ECO:0000259" key="3">
    <source>
        <dbReference type="PROSITE" id="PS51272"/>
    </source>
</evidence>
<dbReference type="InterPro" id="IPR001119">
    <property type="entry name" value="SLH_dom"/>
</dbReference>
<dbReference type="Proteomes" id="UP001437460">
    <property type="component" value="Unassembled WGS sequence"/>
</dbReference>
<accession>A0ABV1HLB7</accession>